<dbReference type="GeneID" id="81126893"/>
<comment type="caution">
    <text evidence="2">The sequence shown here is derived from an EMBL/GenBank/DDBJ whole genome shotgun (WGS) entry which is preliminary data.</text>
</comment>
<evidence type="ECO:0000313" key="3">
    <source>
        <dbReference type="Proteomes" id="UP001596461"/>
    </source>
</evidence>
<reference evidence="2 3" key="1">
    <citation type="journal article" date="2019" name="Int. J. Syst. Evol. Microbiol.">
        <title>The Global Catalogue of Microorganisms (GCM) 10K type strain sequencing project: providing services to taxonomists for standard genome sequencing and annotation.</title>
        <authorList>
            <consortium name="The Broad Institute Genomics Platform"/>
            <consortium name="The Broad Institute Genome Sequencing Center for Infectious Disease"/>
            <person name="Wu L."/>
            <person name="Ma J."/>
        </authorList>
    </citation>
    <scope>NUCLEOTIDE SEQUENCE [LARGE SCALE GENOMIC DNA]</scope>
    <source>
        <strain evidence="2 3">DT31</strain>
    </source>
</reference>
<feature type="compositionally biased region" description="Basic and acidic residues" evidence="1">
    <location>
        <begin position="1"/>
        <end position="13"/>
    </location>
</feature>
<keyword evidence="3" id="KW-1185">Reference proteome</keyword>
<dbReference type="Proteomes" id="UP001596461">
    <property type="component" value="Unassembled WGS sequence"/>
</dbReference>
<accession>A0ABD5WC99</accession>
<organism evidence="2 3">
    <name type="scientific">Halobaculum lipolyticum</name>
    <dbReference type="NCBI Taxonomy" id="3032001"/>
    <lineage>
        <taxon>Archaea</taxon>
        <taxon>Methanobacteriati</taxon>
        <taxon>Methanobacteriota</taxon>
        <taxon>Stenosarchaea group</taxon>
        <taxon>Halobacteria</taxon>
        <taxon>Halobacteriales</taxon>
        <taxon>Haloferacaceae</taxon>
        <taxon>Halobaculum</taxon>
    </lineage>
</organism>
<evidence type="ECO:0000313" key="2">
    <source>
        <dbReference type="EMBL" id="MFC7068589.1"/>
    </source>
</evidence>
<dbReference type="RefSeq" id="WP_284033601.1">
    <property type="nucleotide sequence ID" value="NZ_CP126155.1"/>
</dbReference>
<proteinExistence type="predicted"/>
<evidence type="ECO:0000256" key="1">
    <source>
        <dbReference type="SAM" id="MobiDB-lite"/>
    </source>
</evidence>
<sequence>MGVRETRAGDPDRAAQTVETPETGPRGLWSRVRERLADWSRVHARMQVELLAGQPRDR</sequence>
<protein>
    <submittedName>
        <fullName evidence="2">Uncharacterized protein</fullName>
    </submittedName>
</protein>
<dbReference type="AlphaFoldDB" id="A0ABD5WC99"/>
<dbReference type="EMBL" id="JBHTAH010000002">
    <property type="protein sequence ID" value="MFC7068589.1"/>
    <property type="molecule type" value="Genomic_DNA"/>
</dbReference>
<gene>
    <name evidence="2" type="ORF">ACFQL9_02970</name>
</gene>
<name>A0ABD5WC99_9EURY</name>
<feature type="region of interest" description="Disordered" evidence="1">
    <location>
        <begin position="1"/>
        <end position="27"/>
    </location>
</feature>